<evidence type="ECO:0000256" key="2">
    <source>
        <dbReference type="ARBA" id="ARBA00022692"/>
    </source>
</evidence>
<reference evidence="7" key="1">
    <citation type="submission" date="2025-08" db="UniProtKB">
        <authorList>
            <consortium name="RefSeq"/>
        </authorList>
    </citation>
    <scope>IDENTIFICATION</scope>
    <source>
        <tissue evidence="7">Entire body</tissue>
    </source>
</reference>
<comment type="subcellular location">
    <subcellularLocation>
        <location evidence="1">Membrane</location>
    </subcellularLocation>
</comment>
<dbReference type="GeneID" id="108737241"/>
<feature type="transmembrane region" description="Helical" evidence="5">
    <location>
        <begin position="317"/>
        <end position="336"/>
    </location>
</feature>
<sequence length="408" mass="45731">MISSHQNILKVCALFIGLLTNIPYGLMLGWPSPTFPTLISAESPVPITLDQSALVAGFLTLGYISSMFTPSLSKYTEYGVVTGVLFMLGGWLTMYMAFNFETIIVSRFLIGLGYGINLVHLKHLINEVLFLPQVKLFDKIISCFVLSGFVLSYIIGPRVSFKLFSIICVVVTTIIFTCAIVLPIILLHIRSNCEKNLLSIKDLFICDNNNVISAIKKGLAWRRLLVIVLTSFLQQFCGFPASLVYTQLIFKLFGLRRPEDYALVYAIIYCFVFLICLFSERHSKINCRVTIIVSSIFISLCLCAEAAVLFFDVDKLFWSYTSFSIMILFCICHTAGISTVTGRLTVTYFEDSDVQKFASNCQLFCLLIFALTGTKTFQIILGLFGLTCAFLFCLCISLLFIVFAILFI</sequence>
<feature type="transmembrane region" description="Helical" evidence="5">
    <location>
        <begin position="78"/>
        <end position="98"/>
    </location>
</feature>
<feature type="transmembrane region" description="Helical" evidence="5">
    <location>
        <begin position="104"/>
        <end position="124"/>
    </location>
</feature>
<dbReference type="Proteomes" id="UP000192223">
    <property type="component" value="Unplaced"/>
</dbReference>
<dbReference type="OrthoDB" id="6339427at2759"/>
<protein>
    <submittedName>
        <fullName evidence="7">Uncharacterized protein LOC108737241</fullName>
    </submittedName>
</protein>
<evidence type="ECO:0000256" key="3">
    <source>
        <dbReference type="ARBA" id="ARBA00022989"/>
    </source>
</evidence>
<dbReference type="Pfam" id="PF00083">
    <property type="entry name" value="Sugar_tr"/>
    <property type="match status" value="1"/>
</dbReference>
<dbReference type="InterPro" id="IPR005828">
    <property type="entry name" value="MFS_sugar_transport-like"/>
</dbReference>
<dbReference type="PANTHER" id="PTHR48021">
    <property type="match status" value="1"/>
</dbReference>
<feature type="transmembrane region" description="Helical" evidence="5">
    <location>
        <begin position="262"/>
        <end position="279"/>
    </location>
</feature>
<keyword evidence="6" id="KW-1185">Reference proteome</keyword>
<accession>A0A1W4WNH3</accession>
<proteinExistence type="predicted"/>
<dbReference type="InterPro" id="IPR036259">
    <property type="entry name" value="MFS_trans_sf"/>
</dbReference>
<dbReference type="SUPFAM" id="SSF103473">
    <property type="entry name" value="MFS general substrate transporter"/>
    <property type="match status" value="1"/>
</dbReference>
<evidence type="ECO:0000256" key="5">
    <source>
        <dbReference type="SAM" id="Phobius"/>
    </source>
</evidence>
<dbReference type="GO" id="GO:0022857">
    <property type="term" value="F:transmembrane transporter activity"/>
    <property type="evidence" value="ECO:0007669"/>
    <property type="project" value="InterPro"/>
</dbReference>
<organism evidence="6 7">
    <name type="scientific">Agrilus planipennis</name>
    <name type="common">Emerald ash borer</name>
    <name type="synonym">Agrilus marcopoli</name>
    <dbReference type="NCBI Taxonomy" id="224129"/>
    <lineage>
        <taxon>Eukaryota</taxon>
        <taxon>Metazoa</taxon>
        <taxon>Ecdysozoa</taxon>
        <taxon>Arthropoda</taxon>
        <taxon>Hexapoda</taxon>
        <taxon>Insecta</taxon>
        <taxon>Pterygota</taxon>
        <taxon>Neoptera</taxon>
        <taxon>Endopterygota</taxon>
        <taxon>Coleoptera</taxon>
        <taxon>Polyphaga</taxon>
        <taxon>Elateriformia</taxon>
        <taxon>Buprestoidea</taxon>
        <taxon>Buprestidae</taxon>
        <taxon>Agrilinae</taxon>
        <taxon>Agrilus</taxon>
    </lineage>
</organism>
<dbReference type="AlphaFoldDB" id="A0A1W4WNH3"/>
<feature type="transmembrane region" description="Helical" evidence="5">
    <location>
        <begin position="379"/>
        <end position="407"/>
    </location>
</feature>
<dbReference type="GO" id="GO:0016020">
    <property type="term" value="C:membrane"/>
    <property type="evidence" value="ECO:0007669"/>
    <property type="project" value="UniProtKB-SubCell"/>
</dbReference>
<feature type="transmembrane region" description="Helical" evidence="5">
    <location>
        <begin position="7"/>
        <end position="27"/>
    </location>
</feature>
<dbReference type="STRING" id="224129.A0A1W4WNH3"/>
<evidence type="ECO:0000256" key="1">
    <source>
        <dbReference type="ARBA" id="ARBA00004370"/>
    </source>
</evidence>
<dbReference type="InterPro" id="IPR050549">
    <property type="entry name" value="MFS_Trehalose_Transporter"/>
</dbReference>
<dbReference type="KEGG" id="apln:108737241"/>
<keyword evidence="4 5" id="KW-0472">Membrane</keyword>
<feature type="transmembrane region" description="Helical" evidence="5">
    <location>
        <begin position="224"/>
        <end position="250"/>
    </location>
</feature>
<keyword evidence="3 5" id="KW-1133">Transmembrane helix</keyword>
<feature type="transmembrane region" description="Helical" evidence="5">
    <location>
        <begin position="291"/>
        <end position="311"/>
    </location>
</feature>
<keyword evidence="2 5" id="KW-0812">Transmembrane</keyword>
<dbReference type="InParanoid" id="A0A1W4WNH3"/>
<feature type="transmembrane region" description="Helical" evidence="5">
    <location>
        <begin position="47"/>
        <end position="66"/>
    </location>
</feature>
<name>A0A1W4WNH3_AGRPL</name>
<dbReference type="Gene3D" id="1.20.1250.20">
    <property type="entry name" value="MFS general substrate transporter like domains"/>
    <property type="match status" value="1"/>
</dbReference>
<evidence type="ECO:0000313" key="6">
    <source>
        <dbReference type="Proteomes" id="UP000192223"/>
    </source>
</evidence>
<evidence type="ECO:0000256" key="4">
    <source>
        <dbReference type="ARBA" id="ARBA00023136"/>
    </source>
</evidence>
<feature type="transmembrane region" description="Helical" evidence="5">
    <location>
        <begin position="161"/>
        <end position="187"/>
    </location>
</feature>
<evidence type="ECO:0000313" key="7">
    <source>
        <dbReference type="RefSeq" id="XP_018325476.1"/>
    </source>
</evidence>
<gene>
    <name evidence="7" type="primary">LOC108737241</name>
</gene>
<dbReference type="PANTHER" id="PTHR48021:SF46">
    <property type="entry name" value="MAJOR FACILITATOR SUPERFAMILY (MFS) PROFILE DOMAIN-CONTAINING PROTEIN"/>
    <property type="match status" value="1"/>
</dbReference>
<dbReference type="RefSeq" id="XP_018325476.1">
    <property type="nucleotide sequence ID" value="XM_018469974.2"/>
</dbReference>
<feature type="transmembrane region" description="Helical" evidence="5">
    <location>
        <begin position="136"/>
        <end position="155"/>
    </location>
</feature>